<sequence>MRILWIVAISVSWQFSDAYFFMPKFLCIPPFVAINGSCLIPTTTKPLIPPCSKNPQNSTVLPENPEIVTVTPPDLLPEDGDSIGENIAKDKEPSLPIKVPAVPSENEVSTESSVNTSSPAPDDTIISNPEIIPPSKHVNSSEILTNPGQETDGSQHPGKGTTLKPIVPDANKVSTESSANTTNLDPNDNIIKKPEVSDQNISGGSVGGLPITPSIPDTDEIASGISPGIPLPGITEVGSETHPIVPTHPTDNLMPKIIEPQIPIPKLIRPEDLYPKYTNIQPLLPKDIKPYNFTGV</sequence>
<evidence type="ECO:0000313" key="3">
    <source>
        <dbReference type="EMBL" id="KQS62311.1"/>
    </source>
</evidence>
<evidence type="ECO:0000256" key="2">
    <source>
        <dbReference type="SAM" id="SignalP"/>
    </source>
</evidence>
<feature type="region of interest" description="Disordered" evidence="1">
    <location>
        <begin position="71"/>
        <end position="205"/>
    </location>
</feature>
<feature type="compositionally biased region" description="Polar residues" evidence="1">
    <location>
        <begin position="172"/>
        <end position="186"/>
    </location>
</feature>
<protein>
    <submittedName>
        <fullName evidence="3">Uncharacterized protein</fullName>
    </submittedName>
</protein>
<reference evidence="3 4" key="1">
    <citation type="journal article" date="2007" name="Nature">
        <title>Evolution of genes and genomes on the Drosophila phylogeny.</title>
        <authorList>
            <consortium name="Drosophila 12 Genomes Consortium"/>
            <person name="Clark A.G."/>
            <person name="Eisen M.B."/>
            <person name="Smith D.R."/>
            <person name="Bergman C.M."/>
            <person name="Oliver B."/>
            <person name="Markow T.A."/>
            <person name="Kaufman T.C."/>
            <person name="Kellis M."/>
            <person name="Gelbart W."/>
            <person name="Iyer V.N."/>
            <person name="Pollard D.A."/>
            <person name="Sackton T.B."/>
            <person name="Larracuente A.M."/>
            <person name="Singh N.D."/>
            <person name="Abad J.P."/>
            <person name="Abt D.N."/>
            <person name="Adryan B."/>
            <person name="Aguade M."/>
            <person name="Akashi H."/>
            <person name="Anderson W.W."/>
            <person name="Aquadro C.F."/>
            <person name="Ardell D.H."/>
            <person name="Arguello R."/>
            <person name="Artieri C.G."/>
            <person name="Barbash D.A."/>
            <person name="Barker D."/>
            <person name="Barsanti P."/>
            <person name="Batterham P."/>
            <person name="Batzoglou S."/>
            <person name="Begun D."/>
            <person name="Bhutkar A."/>
            <person name="Blanco E."/>
            <person name="Bosak S.A."/>
            <person name="Bradley R.K."/>
            <person name="Brand A.D."/>
            <person name="Brent M.R."/>
            <person name="Brooks A.N."/>
            <person name="Brown R.H."/>
            <person name="Butlin R.K."/>
            <person name="Caggese C."/>
            <person name="Calvi B.R."/>
            <person name="Bernardo de Carvalho A."/>
            <person name="Caspi A."/>
            <person name="Castrezana S."/>
            <person name="Celniker S.E."/>
            <person name="Chang J.L."/>
            <person name="Chapple C."/>
            <person name="Chatterji S."/>
            <person name="Chinwalla A."/>
            <person name="Civetta A."/>
            <person name="Clifton S.W."/>
            <person name="Comeron J.M."/>
            <person name="Costello J.C."/>
            <person name="Coyne J.A."/>
            <person name="Daub J."/>
            <person name="David R.G."/>
            <person name="Delcher A.L."/>
            <person name="Delehaunty K."/>
            <person name="Do C.B."/>
            <person name="Ebling H."/>
            <person name="Edwards K."/>
            <person name="Eickbush T."/>
            <person name="Evans J.D."/>
            <person name="Filipski A."/>
            <person name="Findeiss S."/>
            <person name="Freyhult E."/>
            <person name="Fulton L."/>
            <person name="Fulton R."/>
            <person name="Garcia A.C."/>
            <person name="Gardiner A."/>
            <person name="Garfield D.A."/>
            <person name="Garvin B.E."/>
            <person name="Gibson G."/>
            <person name="Gilbert D."/>
            <person name="Gnerre S."/>
            <person name="Godfrey J."/>
            <person name="Good R."/>
            <person name="Gotea V."/>
            <person name="Gravely B."/>
            <person name="Greenberg A.J."/>
            <person name="Griffiths-Jones S."/>
            <person name="Gross S."/>
            <person name="Guigo R."/>
            <person name="Gustafson E.A."/>
            <person name="Haerty W."/>
            <person name="Hahn M.W."/>
            <person name="Halligan D.L."/>
            <person name="Halpern A.L."/>
            <person name="Halter G.M."/>
            <person name="Han M.V."/>
            <person name="Heger A."/>
            <person name="Hillier L."/>
            <person name="Hinrichs A.S."/>
            <person name="Holmes I."/>
            <person name="Hoskins R.A."/>
            <person name="Hubisz M.J."/>
            <person name="Hultmark D."/>
            <person name="Huntley M.A."/>
            <person name="Jaffe D.B."/>
            <person name="Jagadeeshan S."/>
            <person name="Jeck W.R."/>
            <person name="Johnson J."/>
            <person name="Jones C.D."/>
            <person name="Jordan W.C."/>
            <person name="Karpen G.H."/>
            <person name="Kataoka E."/>
            <person name="Keightley P.D."/>
            <person name="Kheradpour P."/>
            <person name="Kirkness E.F."/>
            <person name="Koerich L.B."/>
            <person name="Kristiansen K."/>
            <person name="Kudrna D."/>
            <person name="Kulathinal R.J."/>
            <person name="Kumar S."/>
            <person name="Kwok R."/>
            <person name="Lander E."/>
            <person name="Langley C.H."/>
            <person name="Lapoint R."/>
            <person name="Lazzaro B.P."/>
            <person name="Lee S.J."/>
            <person name="Levesque L."/>
            <person name="Li R."/>
            <person name="Lin C.F."/>
            <person name="Lin M.F."/>
            <person name="Lindblad-Toh K."/>
            <person name="Llopart A."/>
            <person name="Long M."/>
            <person name="Low L."/>
            <person name="Lozovsky E."/>
            <person name="Lu J."/>
            <person name="Luo M."/>
            <person name="Machado C.A."/>
            <person name="Makalowski W."/>
            <person name="Marzo M."/>
            <person name="Matsuda M."/>
            <person name="Matzkin L."/>
            <person name="McAllister B."/>
            <person name="McBride C.S."/>
            <person name="McKernan B."/>
            <person name="McKernan K."/>
            <person name="Mendez-Lago M."/>
            <person name="Minx P."/>
            <person name="Mollenhauer M.U."/>
            <person name="Montooth K."/>
            <person name="Mount S.M."/>
            <person name="Mu X."/>
            <person name="Myers E."/>
            <person name="Negre B."/>
            <person name="Newfeld S."/>
            <person name="Nielsen R."/>
            <person name="Noor M.A."/>
            <person name="O'Grady P."/>
            <person name="Pachter L."/>
            <person name="Papaceit M."/>
            <person name="Parisi M.J."/>
            <person name="Parisi M."/>
            <person name="Parts L."/>
            <person name="Pedersen J.S."/>
            <person name="Pesole G."/>
            <person name="Phillippy A.M."/>
            <person name="Ponting C.P."/>
            <person name="Pop M."/>
            <person name="Porcelli D."/>
            <person name="Powell J.R."/>
            <person name="Prohaska S."/>
            <person name="Pruitt K."/>
            <person name="Puig M."/>
            <person name="Quesneville H."/>
            <person name="Ram K.R."/>
            <person name="Rand D."/>
            <person name="Rasmussen M.D."/>
            <person name="Reed L.K."/>
            <person name="Reenan R."/>
            <person name="Reily A."/>
            <person name="Remington K.A."/>
            <person name="Rieger T.T."/>
            <person name="Ritchie M.G."/>
            <person name="Robin C."/>
            <person name="Rogers Y.H."/>
            <person name="Rohde C."/>
            <person name="Rozas J."/>
            <person name="Rubenfield M.J."/>
            <person name="Ruiz A."/>
            <person name="Russo S."/>
            <person name="Salzberg S.L."/>
            <person name="Sanchez-Gracia A."/>
            <person name="Saranga D.J."/>
            <person name="Sato H."/>
            <person name="Schaeffer S.W."/>
            <person name="Schatz M.C."/>
            <person name="Schlenke T."/>
            <person name="Schwartz R."/>
            <person name="Segarra C."/>
            <person name="Singh R.S."/>
            <person name="Sirot L."/>
            <person name="Sirota M."/>
            <person name="Sisneros N.B."/>
            <person name="Smith C.D."/>
            <person name="Smith T.F."/>
            <person name="Spieth J."/>
            <person name="Stage D.E."/>
            <person name="Stark A."/>
            <person name="Stephan W."/>
            <person name="Strausberg R.L."/>
            <person name="Strempel S."/>
            <person name="Sturgill D."/>
            <person name="Sutton G."/>
            <person name="Sutton G.G."/>
            <person name="Tao W."/>
            <person name="Teichmann S."/>
            <person name="Tobari Y.N."/>
            <person name="Tomimura Y."/>
            <person name="Tsolas J.M."/>
            <person name="Valente V.L."/>
            <person name="Venter E."/>
            <person name="Venter J.C."/>
            <person name="Vicario S."/>
            <person name="Vieira F.G."/>
            <person name="Vilella A.J."/>
            <person name="Villasante A."/>
            <person name="Walenz B."/>
            <person name="Wang J."/>
            <person name="Wasserman M."/>
            <person name="Watts T."/>
            <person name="Wilson D."/>
            <person name="Wilson R.K."/>
            <person name="Wing R.A."/>
            <person name="Wolfner M.F."/>
            <person name="Wong A."/>
            <person name="Wong G.K."/>
            <person name="Wu C.I."/>
            <person name="Wu G."/>
            <person name="Yamamoto D."/>
            <person name="Yang H.P."/>
            <person name="Yang S.P."/>
            <person name="Yorke J.A."/>
            <person name="Yoshida K."/>
            <person name="Zdobnov E."/>
            <person name="Zhang P."/>
            <person name="Zhang Y."/>
            <person name="Zimin A.V."/>
            <person name="Baldwin J."/>
            <person name="Abdouelleil A."/>
            <person name="Abdulkadir J."/>
            <person name="Abebe A."/>
            <person name="Abera B."/>
            <person name="Abreu J."/>
            <person name="Acer S.C."/>
            <person name="Aftuck L."/>
            <person name="Alexander A."/>
            <person name="An P."/>
            <person name="Anderson E."/>
            <person name="Anderson S."/>
            <person name="Arachi H."/>
            <person name="Azer M."/>
            <person name="Bachantsang P."/>
            <person name="Barry A."/>
            <person name="Bayul T."/>
            <person name="Berlin A."/>
            <person name="Bessette D."/>
            <person name="Bloom T."/>
            <person name="Blye J."/>
            <person name="Boguslavskiy L."/>
            <person name="Bonnet C."/>
            <person name="Boukhgalter B."/>
            <person name="Bourzgui I."/>
            <person name="Brown A."/>
            <person name="Cahill P."/>
            <person name="Channer S."/>
            <person name="Cheshatsang Y."/>
            <person name="Chuda L."/>
            <person name="Citroen M."/>
            <person name="Collymore A."/>
            <person name="Cooke P."/>
            <person name="Costello M."/>
            <person name="D'Aco K."/>
            <person name="Daza R."/>
            <person name="De Haan G."/>
            <person name="DeGray S."/>
            <person name="DeMaso C."/>
            <person name="Dhargay N."/>
            <person name="Dooley K."/>
            <person name="Dooley E."/>
            <person name="Doricent M."/>
            <person name="Dorje P."/>
            <person name="Dorjee K."/>
            <person name="Dupes A."/>
            <person name="Elong R."/>
            <person name="Falk J."/>
            <person name="Farina A."/>
            <person name="Faro S."/>
            <person name="Ferguson D."/>
            <person name="Fisher S."/>
            <person name="Foley C.D."/>
            <person name="Franke A."/>
            <person name="Friedrich D."/>
            <person name="Gadbois L."/>
            <person name="Gearin G."/>
            <person name="Gearin C.R."/>
            <person name="Giannoukos G."/>
            <person name="Goode T."/>
            <person name="Graham J."/>
            <person name="Grandbois E."/>
            <person name="Grewal S."/>
            <person name="Gyaltsen K."/>
            <person name="Hafez N."/>
            <person name="Hagos B."/>
            <person name="Hall J."/>
            <person name="Henson C."/>
            <person name="Hollinger A."/>
            <person name="Honan T."/>
            <person name="Huard M.D."/>
            <person name="Hughes L."/>
            <person name="Hurhula B."/>
            <person name="Husby M.E."/>
            <person name="Kamat A."/>
            <person name="Kanga B."/>
            <person name="Kashin S."/>
            <person name="Khazanovich D."/>
            <person name="Kisner P."/>
            <person name="Lance K."/>
            <person name="Lara M."/>
            <person name="Lee W."/>
            <person name="Lennon N."/>
            <person name="Letendre F."/>
            <person name="LeVine R."/>
            <person name="Lipovsky A."/>
            <person name="Liu X."/>
            <person name="Liu J."/>
            <person name="Liu S."/>
            <person name="Lokyitsang T."/>
            <person name="Lokyitsang Y."/>
            <person name="Lubonja R."/>
            <person name="Lui A."/>
            <person name="MacDonald P."/>
            <person name="Magnisalis V."/>
            <person name="Maru K."/>
            <person name="Matthews C."/>
            <person name="McCusker W."/>
            <person name="McDonough S."/>
            <person name="Mehta T."/>
            <person name="Meldrim J."/>
            <person name="Meneus L."/>
            <person name="Mihai O."/>
            <person name="Mihalev A."/>
            <person name="Mihova T."/>
            <person name="Mittelman R."/>
            <person name="Mlenga V."/>
            <person name="Montmayeur A."/>
            <person name="Mulrain L."/>
            <person name="Navidi A."/>
            <person name="Naylor J."/>
            <person name="Negash T."/>
            <person name="Nguyen T."/>
            <person name="Nguyen N."/>
            <person name="Nicol R."/>
            <person name="Norbu C."/>
            <person name="Norbu N."/>
            <person name="Novod N."/>
            <person name="O'Neill B."/>
            <person name="Osman S."/>
            <person name="Markiewicz E."/>
            <person name="Oyono O.L."/>
            <person name="Patti C."/>
            <person name="Phunkhang P."/>
            <person name="Pierre F."/>
            <person name="Priest M."/>
            <person name="Raghuraman S."/>
            <person name="Rege F."/>
            <person name="Reyes R."/>
            <person name="Rise C."/>
            <person name="Rogov P."/>
            <person name="Ross K."/>
            <person name="Ryan E."/>
            <person name="Settipalli S."/>
            <person name="Shea T."/>
            <person name="Sherpa N."/>
            <person name="Shi L."/>
            <person name="Shih D."/>
            <person name="Sparrow T."/>
            <person name="Spaulding J."/>
            <person name="Stalker J."/>
            <person name="Stange-Thomann N."/>
            <person name="Stavropoulos S."/>
            <person name="Stone C."/>
            <person name="Strader C."/>
            <person name="Tesfaye S."/>
            <person name="Thomson T."/>
            <person name="Thoulutsang Y."/>
            <person name="Thoulutsang D."/>
            <person name="Topham K."/>
            <person name="Topping I."/>
            <person name="Tsamla T."/>
            <person name="Vassiliev H."/>
            <person name="Vo A."/>
            <person name="Wangchuk T."/>
            <person name="Wangdi T."/>
            <person name="Weiand M."/>
            <person name="Wilkinson J."/>
            <person name="Wilson A."/>
            <person name="Yadav S."/>
            <person name="Young G."/>
            <person name="Yu Q."/>
            <person name="Zembek L."/>
            <person name="Zhong D."/>
            <person name="Zimmer A."/>
            <person name="Zwirko Z."/>
            <person name="Jaffe D.B."/>
            <person name="Alvarez P."/>
            <person name="Brockman W."/>
            <person name="Butler J."/>
            <person name="Chin C."/>
            <person name="Gnerre S."/>
            <person name="Grabherr M."/>
            <person name="Kleber M."/>
            <person name="Mauceli E."/>
            <person name="MacCallum I."/>
        </authorList>
    </citation>
    <scope>NUCLEOTIDE SEQUENCE [LARGE SCALE GENOMIC DNA]</scope>
    <source>
        <strain evidence="3 4">TSC#14021-0224.01</strain>
    </source>
</reference>
<keyword evidence="2" id="KW-0732">Signal</keyword>
<evidence type="ECO:0000256" key="1">
    <source>
        <dbReference type="SAM" id="MobiDB-lite"/>
    </source>
</evidence>
<accession>A0A0Q5VLI7</accession>
<dbReference type="OrthoDB" id="7873311at2759"/>
<feature type="chain" id="PRO_5006265980" evidence="2">
    <location>
        <begin position="19"/>
        <end position="296"/>
    </location>
</feature>
<keyword evidence="4" id="KW-1185">Reference proteome</keyword>
<dbReference type="Proteomes" id="UP000008711">
    <property type="component" value="Unassembled WGS sequence"/>
</dbReference>
<dbReference type="EMBL" id="CH954179">
    <property type="protein sequence ID" value="KQS62311.1"/>
    <property type="molecule type" value="Genomic_DNA"/>
</dbReference>
<feature type="compositionally biased region" description="Polar residues" evidence="1">
    <location>
        <begin position="137"/>
        <end position="154"/>
    </location>
</feature>
<organism evidence="3 4">
    <name type="scientific">Drosophila erecta</name>
    <name type="common">Fruit fly</name>
    <dbReference type="NCBI Taxonomy" id="7220"/>
    <lineage>
        <taxon>Eukaryota</taxon>
        <taxon>Metazoa</taxon>
        <taxon>Ecdysozoa</taxon>
        <taxon>Arthropoda</taxon>
        <taxon>Hexapoda</taxon>
        <taxon>Insecta</taxon>
        <taxon>Pterygota</taxon>
        <taxon>Neoptera</taxon>
        <taxon>Endopterygota</taxon>
        <taxon>Diptera</taxon>
        <taxon>Brachycera</taxon>
        <taxon>Muscomorpha</taxon>
        <taxon>Ephydroidea</taxon>
        <taxon>Drosophilidae</taxon>
        <taxon>Drosophila</taxon>
        <taxon>Sophophora</taxon>
    </lineage>
</organism>
<reference evidence="3 4" key="2">
    <citation type="journal article" date="2008" name="Bioinformatics">
        <title>Assembly reconciliation.</title>
        <authorList>
            <person name="Zimin A.V."/>
            <person name="Smith D.R."/>
            <person name="Sutton G."/>
            <person name="Yorke J.A."/>
        </authorList>
    </citation>
    <scope>NUCLEOTIDE SEQUENCE [LARGE SCALE GENOMIC DNA]</scope>
    <source>
        <strain evidence="3 4">TSC#14021-0224.01</strain>
    </source>
</reference>
<name>A0A0Q5VLI7_DROER</name>
<feature type="compositionally biased region" description="Low complexity" evidence="1">
    <location>
        <begin position="102"/>
        <end position="119"/>
    </location>
</feature>
<evidence type="ECO:0000313" key="4">
    <source>
        <dbReference type="Proteomes" id="UP000008711"/>
    </source>
</evidence>
<feature type="signal peptide" evidence="2">
    <location>
        <begin position="1"/>
        <end position="18"/>
    </location>
</feature>
<gene>
    <name evidence="3" type="primary">Dere\GG22141</name>
    <name evidence="3" type="synonym">dere_GLEANR_6893</name>
    <name evidence="3" type="synonym">GG22141</name>
    <name evidence="3" type="ORF">Dere_GG22141</name>
</gene>
<dbReference type="AlphaFoldDB" id="A0A0Q5VLI7"/>
<proteinExistence type="predicted"/>